<organism evidence="1 2">
    <name type="scientific">Vibrio superstes NBRC 103154</name>
    <dbReference type="NCBI Taxonomy" id="1219062"/>
    <lineage>
        <taxon>Bacteria</taxon>
        <taxon>Pseudomonadati</taxon>
        <taxon>Pseudomonadota</taxon>
        <taxon>Gammaproteobacteria</taxon>
        <taxon>Vibrionales</taxon>
        <taxon>Vibrionaceae</taxon>
        <taxon>Vibrio</taxon>
    </lineage>
</organism>
<comment type="caution">
    <text evidence="1">The sequence shown here is derived from an EMBL/GenBank/DDBJ whole genome shotgun (WGS) entry which is preliminary data.</text>
</comment>
<proteinExistence type="predicted"/>
<accession>A0A511QKK4</accession>
<gene>
    <name evidence="1" type="ORF">VSU01S_00660</name>
</gene>
<keyword evidence="2" id="KW-1185">Reference proteome</keyword>
<evidence type="ECO:0000313" key="1">
    <source>
        <dbReference type="EMBL" id="GEM77821.1"/>
    </source>
</evidence>
<dbReference type="AlphaFoldDB" id="A0A511QKK4"/>
<dbReference type="RefSeq" id="WP_119008987.1">
    <property type="nucleotide sequence ID" value="NZ_BJXK01000001.1"/>
</dbReference>
<name>A0A511QKK4_9VIBR</name>
<sequence>MSELTSEQEHAIAIFKANMHFPKDGYHALIIELSKTYQLPFQQVRKVLMKAQTKIEKKLVHQFENITNDELTKESWLDSVNNELQKLAEDNTSVMQNLEQNINYQKALSAIQTTIQSEDEREIITEYLYLAYEKEVFKPLLAMLRTSPLYWKLMRAEEIMQMTPEHQQNFQDYPQYMEGANTLYLLEQQVRAAVLK</sequence>
<reference evidence="1 2" key="1">
    <citation type="submission" date="2019-07" db="EMBL/GenBank/DDBJ databases">
        <title>Whole genome shotgun sequence of Vibrio superstes NBRC 103154.</title>
        <authorList>
            <person name="Hosoyama A."/>
            <person name="Uohara A."/>
            <person name="Ohji S."/>
            <person name="Ichikawa N."/>
        </authorList>
    </citation>
    <scope>NUCLEOTIDE SEQUENCE [LARGE SCALE GENOMIC DNA]</scope>
    <source>
        <strain evidence="1 2">NBRC 103154</strain>
    </source>
</reference>
<dbReference type="Proteomes" id="UP000321113">
    <property type="component" value="Unassembled WGS sequence"/>
</dbReference>
<dbReference type="OrthoDB" id="5904656at2"/>
<dbReference type="EMBL" id="BJXK01000001">
    <property type="protein sequence ID" value="GEM77821.1"/>
    <property type="molecule type" value="Genomic_DNA"/>
</dbReference>
<protein>
    <submittedName>
        <fullName evidence="1">Uncharacterized protein</fullName>
    </submittedName>
</protein>
<evidence type="ECO:0000313" key="2">
    <source>
        <dbReference type="Proteomes" id="UP000321113"/>
    </source>
</evidence>